<reference evidence="1 2" key="1">
    <citation type="journal article" date="2023" name="Sci. Data">
        <title>Genome assembly of the Korean intertidal mud-creeper Batillaria attramentaria.</title>
        <authorList>
            <person name="Patra A.K."/>
            <person name="Ho P.T."/>
            <person name="Jun S."/>
            <person name="Lee S.J."/>
            <person name="Kim Y."/>
            <person name="Won Y.J."/>
        </authorList>
    </citation>
    <scope>NUCLEOTIDE SEQUENCE [LARGE SCALE GENOMIC DNA]</scope>
    <source>
        <strain evidence="1">Wonlab-2016</strain>
    </source>
</reference>
<evidence type="ECO:0000313" key="2">
    <source>
        <dbReference type="Proteomes" id="UP001519460"/>
    </source>
</evidence>
<evidence type="ECO:0000313" key="1">
    <source>
        <dbReference type="EMBL" id="KAK7483822.1"/>
    </source>
</evidence>
<dbReference type="EMBL" id="JACVVK020000220">
    <property type="protein sequence ID" value="KAK7483822.1"/>
    <property type="molecule type" value="Genomic_DNA"/>
</dbReference>
<sequence>MRKQENDDITMAPVIPEGKYCHPVWVFFSTVQAHSTHFYDWITSGAEFTEELL</sequence>
<dbReference type="AlphaFoldDB" id="A0ABD0K9R8"/>
<comment type="caution">
    <text evidence="1">The sequence shown here is derived from an EMBL/GenBank/DDBJ whole genome shotgun (WGS) entry which is preliminary data.</text>
</comment>
<gene>
    <name evidence="1" type="ORF">BaRGS_00024930</name>
</gene>
<organism evidence="1 2">
    <name type="scientific">Batillaria attramentaria</name>
    <dbReference type="NCBI Taxonomy" id="370345"/>
    <lineage>
        <taxon>Eukaryota</taxon>
        <taxon>Metazoa</taxon>
        <taxon>Spiralia</taxon>
        <taxon>Lophotrochozoa</taxon>
        <taxon>Mollusca</taxon>
        <taxon>Gastropoda</taxon>
        <taxon>Caenogastropoda</taxon>
        <taxon>Sorbeoconcha</taxon>
        <taxon>Cerithioidea</taxon>
        <taxon>Batillariidae</taxon>
        <taxon>Batillaria</taxon>
    </lineage>
</organism>
<keyword evidence="2" id="KW-1185">Reference proteome</keyword>
<proteinExistence type="predicted"/>
<dbReference type="Proteomes" id="UP001519460">
    <property type="component" value="Unassembled WGS sequence"/>
</dbReference>
<accession>A0ABD0K9R8</accession>
<protein>
    <submittedName>
        <fullName evidence="1">Uncharacterized protein</fullName>
    </submittedName>
</protein>
<feature type="non-terminal residue" evidence="1">
    <location>
        <position position="53"/>
    </location>
</feature>
<name>A0ABD0K9R8_9CAEN</name>